<dbReference type="AlphaFoldDB" id="A0A1D1VSL6"/>
<gene>
    <name evidence="1" type="primary">RvY_14779-1</name>
    <name evidence="1" type="synonym">RvY_14779.1</name>
    <name evidence="1" type="ORF">RvY_14779</name>
</gene>
<protein>
    <submittedName>
        <fullName evidence="1">Uncharacterized protein</fullName>
    </submittedName>
</protein>
<name>A0A1D1VSL6_RAMVA</name>
<dbReference type="Proteomes" id="UP000186922">
    <property type="component" value="Unassembled WGS sequence"/>
</dbReference>
<keyword evidence="2" id="KW-1185">Reference proteome</keyword>
<evidence type="ECO:0000313" key="2">
    <source>
        <dbReference type="Proteomes" id="UP000186922"/>
    </source>
</evidence>
<accession>A0A1D1VSL6</accession>
<sequence>MEERCPLLERPDCTPHSHQATPRSIRYLRNRCSDYRAVRATGGDWISCENLSSQIQCLFVRPLTPKLPSQGTLCPE</sequence>
<organism evidence="1 2">
    <name type="scientific">Ramazzottius varieornatus</name>
    <name type="common">Water bear</name>
    <name type="synonym">Tardigrade</name>
    <dbReference type="NCBI Taxonomy" id="947166"/>
    <lineage>
        <taxon>Eukaryota</taxon>
        <taxon>Metazoa</taxon>
        <taxon>Ecdysozoa</taxon>
        <taxon>Tardigrada</taxon>
        <taxon>Eutardigrada</taxon>
        <taxon>Parachela</taxon>
        <taxon>Hypsibioidea</taxon>
        <taxon>Ramazzottiidae</taxon>
        <taxon>Ramazzottius</taxon>
    </lineage>
</organism>
<dbReference type="EMBL" id="BDGG01000011">
    <property type="protein sequence ID" value="GAV04510.1"/>
    <property type="molecule type" value="Genomic_DNA"/>
</dbReference>
<comment type="caution">
    <text evidence="1">The sequence shown here is derived from an EMBL/GenBank/DDBJ whole genome shotgun (WGS) entry which is preliminary data.</text>
</comment>
<proteinExistence type="predicted"/>
<evidence type="ECO:0000313" key="1">
    <source>
        <dbReference type="EMBL" id="GAV04510.1"/>
    </source>
</evidence>
<reference evidence="1 2" key="1">
    <citation type="journal article" date="2016" name="Nat. Commun.">
        <title>Extremotolerant tardigrade genome and improved radiotolerance of human cultured cells by tardigrade-unique protein.</title>
        <authorList>
            <person name="Hashimoto T."/>
            <person name="Horikawa D.D."/>
            <person name="Saito Y."/>
            <person name="Kuwahara H."/>
            <person name="Kozuka-Hata H."/>
            <person name="Shin-I T."/>
            <person name="Minakuchi Y."/>
            <person name="Ohishi K."/>
            <person name="Motoyama A."/>
            <person name="Aizu T."/>
            <person name="Enomoto A."/>
            <person name="Kondo K."/>
            <person name="Tanaka S."/>
            <person name="Hara Y."/>
            <person name="Koshikawa S."/>
            <person name="Sagara H."/>
            <person name="Miura T."/>
            <person name="Yokobori S."/>
            <person name="Miyagawa K."/>
            <person name="Suzuki Y."/>
            <person name="Kubo T."/>
            <person name="Oyama M."/>
            <person name="Kohara Y."/>
            <person name="Fujiyama A."/>
            <person name="Arakawa K."/>
            <person name="Katayama T."/>
            <person name="Toyoda A."/>
            <person name="Kunieda T."/>
        </authorList>
    </citation>
    <scope>NUCLEOTIDE SEQUENCE [LARGE SCALE GENOMIC DNA]</scope>
    <source>
        <strain evidence="1 2">YOKOZUNA-1</strain>
    </source>
</reference>